<feature type="compositionally biased region" description="Polar residues" evidence="1">
    <location>
        <begin position="50"/>
        <end position="60"/>
    </location>
</feature>
<evidence type="ECO:0000256" key="1">
    <source>
        <dbReference type="SAM" id="MobiDB-lite"/>
    </source>
</evidence>
<comment type="caution">
    <text evidence="2">The sequence shown here is derived from an EMBL/GenBank/DDBJ whole genome shotgun (WGS) entry which is preliminary data.</text>
</comment>
<feature type="region of interest" description="Disordered" evidence="1">
    <location>
        <begin position="1"/>
        <end position="60"/>
    </location>
</feature>
<gene>
    <name evidence="2" type="ORF">EJB05_33981</name>
</gene>
<evidence type="ECO:0000313" key="3">
    <source>
        <dbReference type="Proteomes" id="UP000324897"/>
    </source>
</evidence>
<organism evidence="2 3">
    <name type="scientific">Eragrostis curvula</name>
    <name type="common">weeping love grass</name>
    <dbReference type="NCBI Taxonomy" id="38414"/>
    <lineage>
        <taxon>Eukaryota</taxon>
        <taxon>Viridiplantae</taxon>
        <taxon>Streptophyta</taxon>
        <taxon>Embryophyta</taxon>
        <taxon>Tracheophyta</taxon>
        <taxon>Spermatophyta</taxon>
        <taxon>Magnoliopsida</taxon>
        <taxon>Liliopsida</taxon>
        <taxon>Poales</taxon>
        <taxon>Poaceae</taxon>
        <taxon>PACMAD clade</taxon>
        <taxon>Chloridoideae</taxon>
        <taxon>Eragrostideae</taxon>
        <taxon>Eragrostidinae</taxon>
        <taxon>Eragrostis</taxon>
    </lineage>
</organism>
<reference evidence="2 3" key="1">
    <citation type="journal article" date="2019" name="Sci. Rep.">
        <title>A high-quality genome of Eragrostis curvula grass provides insights into Poaceae evolution and supports new strategies to enhance forage quality.</title>
        <authorList>
            <person name="Carballo J."/>
            <person name="Santos B.A.C.M."/>
            <person name="Zappacosta D."/>
            <person name="Garbus I."/>
            <person name="Selva J.P."/>
            <person name="Gallo C.A."/>
            <person name="Diaz A."/>
            <person name="Albertini E."/>
            <person name="Caccamo M."/>
            <person name="Echenique V."/>
        </authorList>
    </citation>
    <scope>NUCLEOTIDE SEQUENCE [LARGE SCALE GENOMIC DNA]</scope>
    <source>
        <strain evidence="3">cv. Victoria</strain>
        <tissue evidence="2">Leaf</tissue>
    </source>
</reference>
<keyword evidence="3" id="KW-1185">Reference proteome</keyword>
<feature type="non-terminal residue" evidence="2">
    <location>
        <position position="1"/>
    </location>
</feature>
<name>A0A5J9U2G1_9POAL</name>
<proteinExistence type="predicted"/>
<dbReference type="Proteomes" id="UP000324897">
    <property type="component" value="Chromosome 7"/>
</dbReference>
<protein>
    <submittedName>
        <fullName evidence="2">Uncharacterized protein</fullName>
    </submittedName>
</protein>
<dbReference type="EMBL" id="RWGY01000029">
    <property type="protein sequence ID" value="TVU17919.1"/>
    <property type="molecule type" value="Genomic_DNA"/>
</dbReference>
<dbReference type="Gramene" id="TVU17919">
    <property type="protein sequence ID" value="TVU17919"/>
    <property type="gene ID" value="EJB05_33981"/>
</dbReference>
<accession>A0A5J9U2G1</accession>
<sequence length="60" mass="6030">MPPGPMFGVSGGQGMPSPAAPFAHMAGEQREASGEAGAGDHPPVAVAPQVDQNLQHPKQT</sequence>
<dbReference type="AlphaFoldDB" id="A0A5J9U2G1"/>
<evidence type="ECO:0000313" key="2">
    <source>
        <dbReference type="EMBL" id="TVU17919.1"/>
    </source>
</evidence>